<dbReference type="InterPro" id="IPR003593">
    <property type="entry name" value="AAA+_ATPase"/>
</dbReference>
<dbReference type="InterPro" id="IPR003439">
    <property type="entry name" value="ABC_transporter-like_ATP-bd"/>
</dbReference>
<name>A0ABY4B1M5_9MICO</name>
<sequence>MRLTVDAVGHRFASGPWLFRAVSVTLEPGHVYALTGPSGSGKSTLLGILADWIRPTEGAVERDSIDRVTWVFQNPHGVPKRRALDHVALPLLAQGRTPQEADEIARGLLSRFRLEHLADRRFRELSGGEAQRLMLARGVAAKPDLFLIDEPTAQLDRLSGATVNEVLAATAQEHSIVVVATHDAQTREACTDHIDLGHFATETTEASRTATA</sequence>
<feature type="domain" description="ABC transporter" evidence="4">
    <location>
        <begin position="3"/>
        <end position="212"/>
    </location>
</feature>
<keyword evidence="6" id="KW-1185">Reference proteome</keyword>
<reference evidence="5 6" key="1">
    <citation type="submission" date="2022-03" db="EMBL/GenBank/DDBJ databases">
        <title>Agromyces sp. isolated from the gut of P. brevitarsis seulensis larvae.</title>
        <authorList>
            <person name="Won M."/>
            <person name="Kwon S.-W."/>
        </authorList>
    </citation>
    <scope>NUCLEOTIDE SEQUENCE [LARGE SCALE GENOMIC DNA]</scope>
    <source>
        <strain evidence="5 6">KACC 16215</strain>
    </source>
</reference>
<proteinExistence type="predicted"/>
<keyword evidence="2" id="KW-0547">Nucleotide-binding</keyword>
<evidence type="ECO:0000256" key="1">
    <source>
        <dbReference type="ARBA" id="ARBA00022448"/>
    </source>
</evidence>
<dbReference type="RefSeq" id="WP_243569761.1">
    <property type="nucleotide sequence ID" value="NZ_BAAARD010000011.1"/>
</dbReference>
<keyword evidence="1" id="KW-0813">Transport</keyword>
<accession>A0ABY4B1M5</accession>
<dbReference type="PROSITE" id="PS00211">
    <property type="entry name" value="ABC_TRANSPORTER_1"/>
    <property type="match status" value="1"/>
</dbReference>
<evidence type="ECO:0000313" key="6">
    <source>
        <dbReference type="Proteomes" id="UP000831304"/>
    </source>
</evidence>
<dbReference type="PANTHER" id="PTHR42788">
    <property type="entry name" value="TAURINE IMPORT ATP-BINDING PROTEIN-RELATED"/>
    <property type="match status" value="1"/>
</dbReference>
<dbReference type="SUPFAM" id="SSF52540">
    <property type="entry name" value="P-loop containing nucleoside triphosphate hydrolases"/>
    <property type="match status" value="1"/>
</dbReference>
<dbReference type="Pfam" id="PF00005">
    <property type="entry name" value="ABC_tran"/>
    <property type="match status" value="1"/>
</dbReference>
<organism evidence="5 6">
    <name type="scientific">Agromyces soli</name>
    <dbReference type="NCBI Taxonomy" id="659012"/>
    <lineage>
        <taxon>Bacteria</taxon>
        <taxon>Bacillati</taxon>
        <taxon>Actinomycetota</taxon>
        <taxon>Actinomycetes</taxon>
        <taxon>Micrococcales</taxon>
        <taxon>Microbacteriaceae</taxon>
        <taxon>Agromyces</taxon>
    </lineage>
</organism>
<dbReference type="InterPro" id="IPR027417">
    <property type="entry name" value="P-loop_NTPase"/>
</dbReference>
<dbReference type="PROSITE" id="PS50893">
    <property type="entry name" value="ABC_TRANSPORTER_2"/>
    <property type="match status" value="1"/>
</dbReference>
<protein>
    <submittedName>
        <fullName evidence="5">ATP-binding cassette domain-containing protein</fullName>
    </submittedName>
</protein>
<evidence type="ECO:0000256" key="3">
    <source>
        <dbReference type="ARBA" id="ARBA00022840"/>
    </source>
</evidence>
<evidence type="ECO:0000259" key="4">
    <source>
        <dbReference type="PROSITE" id="PS50893"/>
    </source>
</evidence>
<dbReference type="SMART" id="SM00382">
    <property type="entry name" value="AAA"/>
    <property type="match status" value="1"/>
</dbReference>
<dbReference type="PANTHER" id="PTHR42788:SF19">
    <property type="entry name" value="ALIPHATIC SULFONATES IMPORT ATP-BINDING PROTEIN SSUB 2"/>
    <property type="match status" value="1"/>
</dbReference>
<keyword evidence="3 5" id="KW-0067">ATP-binding</keyword>
<dbReference type="InterPro" id="IPR017871">
    <property type="entry name" value="ABC_transporter-like_CS"/>
</dbReference>
<dbReference type="InterPro" id="IPR050166">
    <property type="entry name" value="ABC_transporter_ATP-bind"/>
</dbReference>
<dbReference type="Proteomes" id="UP000831304">
    <property type="component" value="Chromosome"/>
</dbReference>
<dbReference type="Gene3D" id="3.40.50.300">
    <property type="entry name" value="P-loop containing nucleotide triphosphate hydrolases"/>
    <property type="match status" value="1"/>
</dbReference>
<evidence type="ECO:0000313" key="5">
    <source>
        <dbReference type="EMBL" id="UOE26925.1"/>
    </source>
</evidence>
<evidence type="ECO:0000256" key="2">
    <source>
        <dbReference type="ARBA" id="ARBA00022741"/>
    </source>
</evidence>
<gene>
    <name evidence="5" type="ORF">MTP13_03825</name>
</gene>
<dbReference type="EMBL" id="CP094533">
    <property type="protein sequence ID" value="UOE26925.1"/>
    <property type="molecule type" value="Genomic_DNA"/>
</dbReference>
<dbReference type="GO" id="GO:0005524">
    <property type="term" value="F:ATP binding"/>
    <property type="evidence" value="ECO:0007669"/>
    <property type="project" value="UniProtKB-KW"/>
</dbReference>